<dbReference type="RefSeq" id="WP_120041996.1">
    <property type="nucleotide sequence ID" value="NZ_QZFU01000019.1"/>
</dbReference>
<name>A0A3A4KJN9_9NOCA</name>
<comment type="caution">
    <text evidence="1">The sequence shown here is derived from an EMBL/GenBank/DDBJ whole genome shotgun (WGS) entry which is preliminary data.</text>
</comment>
<dbReference type="OrthoDB" id="9803287at2"/>
<proteinExistence type="predicted"/>
<evidence type="ECO:0000313" key="2">
    <source>
        <dbReference type="Proteomes" id="UP000266677"/>
    </source>
</evidence>
<evidence type="ECO:0000313" key="1">
    <source>
        <dbReference type="EMBL" id="RJO75122.1"/>
    </source>
</evidence>
<dbReference type="EMBL" id="QZFU01000019">
    <property type="protein sequence ID" value="RJO75122.1"/>
    <property type="molecule type" value="Genomic_DNA"/>
</dbReference>
<accession>A0A3A4KJN9</accession>
<dbReference type="Proteomes" id="UP000266677">
    <property type="component" value="Unassembled WGS sequence"/>
</dbReference>
<dbReference type="Pfam" id="PF13279">
    <property type="entry name" value="4HBT_2"/>
    <property type="match status" value="1"/>
</dbReference>
<dbReference type="AlphaFoldDB" id="A0A3A4KJN9"/>
<sequence>MTIPSYHQVVALPREQGPLVVPESFEDENGHMNVRHYFDLCTAAIGVLFERIGVDDEYRTTRRQGFFIAEHHIRYFAETAVRDRVSVHSLVIERSTKVVHAMALLVNDTTEQLACTLEMVAINVDFGNRRSTGFDADIAAAIDAELDSAARVACPVPLCHGMGIRA</sequence>
<organism evidence="1 2">
    <name type="scientific">Nocardia panacis</name>
    <dbReference type="NCBI Taxonomy" id="2340916"/>
    <lineage>
        <taxon>Bacteria</taxon>
        <taxon>Bacillati</taxon>
        <taxon>Actinomycetota</taxon>
        <taxon>Actinomycetes</taxon>
        <taxon>Mycobacteriales</taxon>
        <taxon>Nocardiaceae</taxon>
        <taxon>Nocardia</taxon>
    </lineage>
</organism>
<dbReference type="CDD" id="cd00586">
    <property type="entry name" value="4HBT"/>
    <property type="match status" value="1"/>
</dbReference>
<reference evidence="1 2" key="1">
    <citation type="submission" date="2018-09" db="EMBL/GenBank/DDBJ databases">
        <title>YIM PH21274 draft genome.</title>
        <authorList>
            <person name="Miao C."/>
        </authorList>
    </citation>
    <scope>NUCLEOTIDE SEQUENCE [LARGE SCALE GENOMIC DNA]</scope>
    <source>
        <strain evidence="1 2">YIM PH 21724</strain>
    </source>
</reference>
<dbReference type="SUPFAM" id="SSF54637">
    <property type="entry name" value="Thioesterase/thiol ester dehydrase-isomerase"/>
    <property type="match status" value="1"/>
</dbReference>
<keyword evidence="2" id="KW-1185">Reference proteome</keyword>
<dbReference type="Gene3D" id="3.10.129.10">
    <property type="entry name" value="Hotdog Thioesterase"/>
    <property type="match status" value="1"/>
</dbReference>
<protein>
    <submittedName>
        <fullName evidence="1">Thioesterase</fullName>
    </submittedName>
</protein>
<gene>
    <name evidence="1" type="ORF">D5S18_17270</name>
</gene>
<dbReference type="InterPro" id="IPR029069">
    <property type="entry name" value="HotDog_dom_sf"/>
</dbReference>